<dbReference type="PANTHER" id="PTHR33167:SF26">
    <property type="entry name" value="EXPRESSED PROTEIN"/>
    <property type="match status" value="1"/>
</dbReference>
<sequence length="293" mass="32294">MGPYSCASSPRQRVLGHVHPPLSSGSSTHAHTAPASPCAPLTPTTTGAPPVAVCLPLCSASAFVSALRGGQRQAFPPPEQTDWLHGVVAINQQRMHASAFGVASPLVYYCLCMDPFPCSNPNTPLMERILRKYDKECMKMMMLKHEETFRQQVGSLHLQQLNHKRARDSFLPSTSRLRRRCRVLDLELPADEYIERGEADAMVEVEQEGDIELALTIGSGWRKREETCEDSGASFSSSSTGSGELKPSGHGWELQQVEGVSFSYGDGFELEALRASRLKQPPWHLQCLSLRMT</sequence>
<name>A0A445MBF0_ENSVE</name>
<protein>
    <submittedName>
        <fullName evidence="2">Uncharacterized protein</fullName>
    </submittedName>
</protein>
<evidence type="ECO:0000313" key="2">
    <source>
        <dbReference type="EMBL" id="RZR71595.1"/>
    </source>
</evidence>
<dbReference type="Proteomes" id="UP000290560">
    <property type="component" value="Unassembled WGS sequence"/>
</dbReference>
<feature type="region of interest" description="Disordered" evidence="1">
    <location>
        <begin position="228"/>
        <end position="250"/>
    </location>
</feature>
<feature type="compositionally biased region" description="Low complexity" evidence="1">
    <location>
        <begin position="231"/>
        <end position="243"/>
    </location>
</feature>
<dbReference type="AlphaFoldDB" id="A0A445MBF0"/>
<accession>A0A445MBF0</accession>
<dbReference type="EMBL" id="KV875556">
    <property type="protein sequence ID" value="RZR71595.1"/>
    <property type="molecule type" value="Genomic_DNA"/>
</dbReference>
<organism evidence="2">
    <name type="scientific">Ensete ventricosum</name>
    <name type="common">Abyssinian banana</name>
    <name type="synonym">Musa ensete</name>
    <dbReference type="NCBI Taxonomy" id="4639"/>
    <lineage>
        <taxon>Eukaryota</taxon>
        <taxon>Viridiplantae</taxon>
        <taxon>Streptophyta</taxon>
        <taxon>Embryophyta</taxon>
        <taxon>Tracheophyta</taxon>
        <taxon>Spermatophyta</taxon>
        <taxon>Magnoliopsida</taxon>
        <taxon>Liliopsida</taxon>
        <taxon>Zingiberales</taxon>
        <taxon>Musaceae</taxon>
        <taxon>Ensete</taxon>
    </lineage>
</organism>
<feature type="region of interest" description="Disordered" evidence="1">
    <location>
        <begin position="17"/>
        <end position="37"/>
    </location>
</feature>
<evidence type="ECO:0000256" key="1">
    <source>
        <dbReference type="SAM" id="MobiDB-lite"/>
    </source>
</evidence>
<dbReference type="PANTHER" id="PTHR33167">
    <property type="entry name" value="TRANSCRIPTION FACTOR, PUTATIVE (DUF863)-RELATED"/>
    <property type="match status" value="1"/>
</dbReference>
<proteinExistence type="predicted"/>
<gene>
    <name evidence="2" type="ORF">BHM03_00005994</name>
</gene>
<reference evidence="2" key="1">
    <citation type="journal article" date="2018" name="Data Brief">
        <title>Genome sequence data from 17 accessions of Ensete ventricosum, a staple food crop for millions in Ethiopia.</title>
        <authorList>
            <person name="Yemataw Z."/>
            <person name="Muzemil S."/>
            <person name="Ambachew D."/>
            <person name="Tripathi L."/>
            <person name="Tesfaye K."/>
            <person name="Chala A."/>
            <person name="Farbos A."/>
            <person name="O'Neill P."/>
            <person name="Moore K."/>
            <person name="Grant M."/>
            <person name="Studholme D.J."/>
        </authorList>
    </citation>
    <scope>NUCLEOTIDE SEQUENCE [LARGE SCALE GENOMIC DNA]</scope>
    <source>
        <tissue evidence="2">Leaf</tissue>
    </source>
</reference>